<dbReference type="InterPro" id="IPR010982">
    <property type="entry name" value="Lambda_DNA-bd_dom_sf"/>
</dbReference>
<dbReference type="CDD" id="cd01392">
    <property type="entry name" value="HTH_LacI"/>
    <property type="match status" value="1"/>
</dbReference>
<evidence type="ECO:0000256" key="1">
    <source>
        <dbReference type="ARBA" id="ARBA00022491"/>
    </source>
</evidence>
<dbReference type="InterPro" id="IPR028082">
    <property type="entry name" value="Peripla_BP_I"/>
</dbReference>
<reference evidence="6 7" key="1">
    <citation type="submission" date="2010-12" db="EMBL/GenBank/DDBJ databases">
        <authorList>
            <person name="Muzny D."/>
            <person name="Qin X."/>
            <person name="Buhay C."/>
            <person name="Dugan-Rocha S."/>
            <person name="Ding Y."/>
            <person name="Chen G."/>
            <person name="Hawes A."/>
            <person name="Holder M."/>
            <person name="Jhangiani S."/>
            <person name="Johnson A."/>
            <person name="Khan Z."/>
            <person name="Li Z."/>
            <person name="Liu W."/>
            <person name="Liu X."/>
            <person name="Perez L."/>
            <person name="Shen H."/>
            <person name="Wang Q."/>
            <person name="Watt J."/>
            <person name="Xi L."/>
            <person name="Xin Y."/>
            <person name="Zhou J."/>
            <person name="Deng J."/>
            <person name="Jiang H."/>
            <person name="Liu Y."/>
            <person name="Qu J."/>
            <person name="Song X.-Z."/>
            <person name="Zhang L."/>
            <person name="Villasana D."/>
            <person name="Johnson A."/>
            <person name="Liu J."/>
            <person name="Liyanage D."/>
            <person name="Lorensuhewa L."/>
            <person name="Robinson T."/>
            <person name="Song A."/>
            <person name="Song B.-B."/>
            <person name="Dinh H."/>
            <person name="Thornton R."/>
            <person name="Coyle M."/>
            <person name="Francisco L."/>
            <person name="Jackson L."/>
            <person name="Javaid M."/>
            <person name="Korchina V."/>
            <person name="Kovar C."/>
            <person name="Mata R."/>
            <person name="Mathew T."/>
            <person name="Ngo R."/>
            <person name="Nguyen L."/>
            <person name="Nguyen N."/>
            <person name="Okwuonu G."/>
            <person name="Ongeri F."/>
            <person name="Pham C."/>
            <person name="Simmons D."/>
            <person name="Wilczek-Boney K."/>
            <person name="Hale W."/>
            <person name="Jakkamsetti A."/>
            <person name="Pham P."/>
            <person name="Ruth R."/>
            <person name="San Lucas F."/>
            <person name="Warren J."/>
            <person name="Zhang J."/>
            <person name="Zhao Z."/>
            <person name="Zhou C."/>
            <person name="Zhu D."/>
            <person name="Lee S."/>
            <person name="Bess C."/>
            <person name="Blankenburg K."/>
            <person name="Forbes L."/>
            <person name="Fu Q."/>
            <person name="Gubbala S."/>
            <person name="Hirani K."/>
            <person name="Jayaseelan J.C."/>
            <person name="Lara F."/>
            <person name="Munidasa M."/>
            <person name="Palculict T."/>
            <person name="Patil S."/>
            <person name="Pu L.-L."/>
            <person name="Saada N."/>
            <person name="Tang L."/>
            <person name="Weissenberger G."/>
            <person name="Zhu Y."/>
            <person name="Hemphill L."/>
            <person name="Shang Y."/>
            <person name="Youmans B."/>
            <person name="Ayvaz T."/>
            <person name="Ross M."/>
            <person name="Santibanez J."/>
            <person name="Aqrawi P."/>
            <person name="Gross S."/>
            <person name="Joshi V."/>
            <person name="Fowler G."/>
            <person name="Nazareth L."/>
            <person name="Reid J."/>
            <person name="Worley K."/>
            <person name="Petrosino J."/>
            <person name="Highlander S."/>
            <person name="Gibbs R."/>
        </authorList>
    </citation>
    <scope>NUCLEOTIDE SEQUENCE [LARGE SCALE GENOMIC DNA]</scope>
    <source>
        <strain evidence="6 7">DSM 10105</strain>
    </source>
</reference>
<proteinExistence type="predicted"/>
<dbReference type="Proteomes" id="UP000004946">
    <property type="component" value="Chromosome"/>
</dbReference>
<sequence length="333" mass="36142">MAYVTIRDVALRSGTSISTVSRALNNSGRISPATKAAIEQAARELGYIPDSRAKAMRSTKTSLVALLVPDIRNPYFADLAYAIQDTLFDAGYCTSIGTSSENGEKQDAYITSMLSQHVDGAIIVPRGGATPAMRAIVEKNVPMVFVDRHVSDMHEVPVVDSDPAPGLSQALNDLHDRGFTRVGYISGPILDSPTFQEREAAFRTIAGTLFREDGIFVESTSFGHVSCASVMRKMRSWGVQAVIFGYSQDAIQAISLMGSRGFVIGKDISLISFDDLEMFTLTTPRISVISQQVQKIGSLGAKLLLDRVEKRGRAESQRVKTLYIPRESVAAAL</sequence>
<keyword evidence="3" id="KW-0238">DNA-binding</keyword>
<dbReference type="EMBL" id="AEON01000002">
    <property type="protein sequence ID" value="EFT82581.1"/>
    <property type="molecule type" value="Genomic_DNA"/>
</dbReference>
<dbReference type="SUPFAM" id="SSF53822">
    <property type="entry name" value="Periplasmic binding protein-like I"/>
    <property type="match status" value="1"/>
</dbReference>
<feature type="domain" description="HTH lacI-type" evidence="5">
    <location>
        <begin position="4"/>
        <end position="58"/>
    </location>
</feature>
<dbReference type="GO" id="GO:0003700">
    <property type="term" value="F:DNA-binding transcription factor activity"/>
    <property type="evidence" value="ECO:0007669"/>
    <property type="project" value="TreeGrafter"/>
</dbReference>
<dbReference type="eggNOG" id="COG1609">
    <property type="taxonomic scope" value="Bacteria"/>
</dbReference>
<keyword evidence="1" id="KW-0678">Repressor</keyword>
<dbReference type="SUPFAM" id="SSF47413">
    <property type="entry name" value="lambda repressor-like DNA-binding domains"/>
    <property type="match status" value="1"/>
</dbReference>
<dbReference type="AlphaFoldDB" id="E6K2M7"/>
<dbReference type="PANTHER" id="PTHR30146">
    <property type="entry name" value="LACI-RELATED TRANSCRIPTIONAL REPRESSOR"/>
    <property type="match status" value="1"/>
</dbReference>
<dbReference type="PANTHER" id="PTHR30146:SF148">
    <property type="entry name" value="HTH-TYPE TRANSCRIPTIONAL REPRESSOR PURR-RELATED"/>
    <property type="match status" value="1"/>
</dbReference>
<dbReference type="InterPro" id="IPR046335">
    <property type="entry name" value="LacI/GalR-like_sensor"/>
</dbReference>
<keyword evidence="4" id="KW-0804">Transcription</keyword>
<evidence type="ECO:0000259" key="5">
    <source>
        <dbReference type="PROSITE" id="PS50932"/>
    </source>
</evidence>
<dbReference type="RefSeq" id="WP_006289769.1">
    <property type="nucleotide sequence ID" value="NZ_AP012333.1"/>
</dbReference>
<dbReference type="InterPro" id="IPR000843">
    <property type="entry name" value="HTH_LacI"/>
</dbReference>
<name>E6K2M7_PARDN</name>
<organism evidence="6 7">
    <name type="scientific">Parascardovia denticolens DSM 10105 = JCM 12538</name>
    <dbReference type="NCBI Taxonomy" id="864564"/>
    <lineage>
        <taxon>Bacteria</taxon>
        <taxon>Bacillati</taxon>
        <taxon>Actinomycetota</taxon>
        <taxon>Actinomycetes</taxon>
        <taxon>Bifidobacteriales</taxon>
        <taxon>Bifidobacteriaceae</taxon>
        <taxon>Parascardovia</taxon>
    </lineage>
</organism>
<dbReference type="Gene3D" id="3.40.50.2300">
    <property type="match status" value="2"/>
</dbReference>
<dbReference type="PROSITE" id="PS50932">
    <property type="entry name" value="HTH_LACI_2"/>
    <property type="match status" value="1"/>
</dbReference>
<evidence type="ECO:0000256" key="4">
    <source>
        <dbReference type="ARBA" id="ARBA00023163"/>
    </source>
</evidence>
<accession>E6K2M7</accession>
<dbReference type="PATRIC" id="fig|864564.6.peg.442"/>
<evidence type="ECO:0000256" key="2">
    <source>
        <dbReference type="ARBA" id="ARBA00023015"/>
    </source>
</evidence>
<evidence type="ECO:0000313" key="7">
    <source>
        <dbReference type="Proteomes" id="UP000004946"/>
    </source>
</evidence>
<keyword evidence="7" id="KW-1185">Reference proteome</keyword>
<keyword evidence="2" id="KW-0805">Transcription regulation</keyword>
<dbReference type="SMART" id="SM00354">
    <property type="entry name" value="HTH_LACI"/>
    <property type="match status" value="1"/>
</dbReference>
<dbReference type="Gene3D" id="1.10.260.40">
    <property type="entry name" value="lambda repressor-like DNA-binding domains"/>
    <property type="match status" value="1"/>
</dbReference>
<gene>
    <name evidence="6" type="ORF">HMPREF0620_1266</name>
</gene>
<dbReference type="Pfam" id="PF13377">
    <property type="entry name" value="Peripla_BP_3"/>
    <property type="match status" value="1"/>
</dbReference>
<protein>
    <submittedName>
        <fullName evidence="6">Transcriptional regulator, LacI family</fullName>
    </submittedName>
</protein>
<dbReference type="HOGENOM" id="CLU_037628_6_1_11"/>
<evidence type="ECO:0000313" key="6">
    <source>
        <dbReference type="EMBL" id="EFT82581.1"/>
    </source>
</evidence>
<dbReference type="GO" id="GO:0000976">
    <property type="term" value="F:transcription cis-regulatory region binding"/>
    <property type="evidence" value="ECO:0007669"/>
    <property type="project" value="TreeGrafter"/>
</dbReference>
<dbReference type="KEGG" id="pdo:PSDT_0401"/>
<dbReference type="Pfam" id="PF00356">
    <property type="entry name" value="LacI"/>
    <property type="match status" value="1"/>
</dbReference>
<evidence type="ECO:0000256" key="3">
    <source>
        <dbReference type="ARBA" id="ARBA00023125"/>
    </source>
</evidence>
<comment type="caution">
    <text evidence="6">The sequence shown here is derived from an EMBL/GenBank/DDBJ whole genome shotgun (WGS) entry which is preliminary data.</text>
</comment>